<dbReference type="STRING" id="595536.GCA_000178815_00513"/>
<evidence type="ECO:0000313" key="3">
    <source>
        <dbReference type="Proteomes" id="UP000230709"/>
    </source>
</evidence>
<protein>
    <submittedName>
        <fullName evidence="2">Septation inhibitor protein</fullName>
    </submittedName>
</protein>
<dbReference type="Proteomes" id="UP000230709">
    <property type="component" value="Chromosome"/>
</dbReference>
<organism evidence="2 3">
    <name type="scientific">Methylosinus trichosporium (strain ATCC 35070 / NCIMB 11131 / UNIQEM 75 / OB3b)</name>
    <dbReference type="NCBI Taxonomy" id="595536"/>
    <lineage>
        <taxon>Bacteria</taxon>
        <taxon>Pseudomonadati</taxon>
        <taxon>Pseudomonadota</taxon>
        <taxon>Alphaproteobacteria</taxon>
        <taxon>Hyphomicrobiales</taxon>
        <taxon>Methylocystaceae</taxon>
        <taxon>Methylosinus</taxon>
    </lineage>
</organism>
<sequence>MLRFVLRSLLLPALLYCAAGLVASYFVWHGVNGQRGLKAGEEYAERLAALEREHAGLVAERKQWERRIALLRGDVIDADMLDEQARVTLGRIHRNEVVILAPQLGRREEEK</sequence>
<evidence type="ECO:0000313" key="2">
    <source>
        <dbReference type="EMBL" id="ATQ70178.1"/>
    </source>
</evidence>
<dbReference type="EMBL" id="CP023737">
    <property type="protein sequence ID" value="ATQ70178.1"/>
    <property type="molecule type" value="Genomic_DNA"/>
</dbReference>
<keyword evidence="3" id="KW-1185">Reference proteome</keyword>
<dbReference type="KEGG" id="mtw:CQW49_02160"/>
<name>A0A2D2D579_METT3</name>
<dbReference type="Pfam" id="PF04977">
    <property type="entry name" value="DivIC"/>
    <property type="match status" value="1"/>
</dbReference>
<reference evidence="3" key="1">
    <citation type="submission" date="2017-10" db="EMBL/GenBank/DDBJ databases">
        <title>Completed PacBio SMRT sequence of Methylosinus trichosporium OB3b reveals presence of a third large plasmid.</title>
        <authorList>
            <person name="Charles T.C."/>
            <person name="Lynch M.D.J."/>
            <person name="Heil J.R."/>
            <person name="Cheng J."/>
        </authorList>
    </citation>
    <scope>NUCLEOTIDE SEQUENCE [LARGE SCALE GENOMIC DNA]</scope>
    <source>
        <strain evidence="3">OB3b</strain>
    </source>
</reference>
<evidence type="ECO:0000256" key="1">
    <source>
        <dbReference type="SAM" id="Coils"/>
    </source>
</evidence>
<dbReference type="InterPro" id="IPR007060">
    <property type="entry name" value="FtsL/DivIC"/>
</dbReference>
<gene>
    <name evidence="2" type="ORF">CQW49_02160</name>
</gene>
<accession>A0A2D2D579</accession>
<keyword evidence="1" id="KW-0175">Coiled coil</keyword>
<proteinExistence type="predicted"/>
<dbReference type="AlphaFoldDB" id="A0A2D2D579"/>
<feature type="coiled-coil region" evidence="1">
    <location>
        <begin position="40"/>
        <end position="67"/>
    </location>
</feature>